<reference evidence="2" key="5">
    <citation type="journal article" date="2021" name="G3 (Bethesda)">
        <title>Aegilops tauschii genome assembly Aet v5.0 features greater sequence contiguity and improved annotation.</title>
        <authorList>
            <person name="Wang L."/>
            <person name="Zhu T."/>
            <person name="Rodriguez J.C."/>
            <person name="Deal K.R."/>
            <person name="Dubcovsky J."/>
            <person name="McGuire P.E."/>
            <person name="Lux T."/>
            <person name="Spannagl M."/>
            <person name="Mayer K.F.X."/>
            <person name="Baldrich P."/>
            <person name="Meyers B.C."/>
            <person name="Huo N."/>
            <person name="Gu Y.Q."/>
            <person name="Zhou H."/>
            <person name="Devos K.M."/>
            <person name="Bennetzen J.L."/>
            <person name="Unver T."/>
            <person name="Budak H."/>
            <person name="Gulick P.J."/>
            <person name="Galiba G."/>
            <person name="Kalapos B."/>
            <person name="Nelson D.R."/>
            <person name="Li P."/>
            <person name="You F.M."/>
            <person name="Luo M.C."/>
            <person name="Dvorak J."/>
        </authorList>
    </citation>
    <scope>NUCLEOTIDE SEQUENCE [LARGE SCALE GENOMIC DNA]</scope>
    <source>
        <strain evidence="2">cv. AL8/78</strain>
    </source>
</reference>
<dbReference type="EnsemblPlants" id="AET3Gv20046500.1">
    <property type="protein sequence ID" value="AET3Gv20046500.1"/>
    <property type="gene ID" value="AET3Gv20046500"/>
</dbReference>
<sequence>DTWPEVTGVQAAQQRHVDRSVSTTRAAGDDQLLRGDGGSGGAHEAGLLR</sequence>
<keyword evidence="3" id="KW-1185">Reference proteome</keyword>
<organism evidence="2 3">
    <name type="scientific">Aegilops tauschii subsp. strangulata</name>
    <name type="common">Goatgrass</name>
    <dbReference type="NCBI Taxonomy" id="200361"/>
    <lineage>
        <taxon>Eukaryota</taxon>
        <taxon>Viridiplantae</taxon>
        <taxon>Streptophyta</taxon>
        <taxon>Embryophyta</taxon>
        <taxon>Tracheophyta</taxon>
        <taxon>Spermatophyta</taxon>
        <taxon>Magnoliopsida</taxon>
        <taxon>Liliopsida</taxon>
        <taxon>Poales</taxon>
        <taxon>Poaceae</taxon>
        <taxon>BOP clade</taxon>
        <taxon>Pooideae</taxon>
        <taxon>Triticodae</taxon>
        <taxon>Triticeae</taxon>
        <taxon>Triticinae</taxon>
        <taxon>Aegilops</taxon>
    </lineage>
</organism>
<reference evidence="3" key="2">
    <citation type="journal article" date="2017" name="Nat. Plants">
        <title>The Aegilops tauschii genome reveals multiple impacts of transposons.</title>
        <authorList>
            <person name="Zhao G."/>
            <person name="Zou C."/>
            <person name="Li K."/>
            <person name="Wang K."/>
            <person name="Li T."/>
            <person name="Gao L."/>
            <person name="Zhang X."/>
            <person name="Wang H."/>
            <person name="Yang Z."/>
            <person name="Liu X."/>
            <person name="Jiang W."/>
            <person name="Mao L."/>
            <person name="Kong X."/>
            <person name="Jiao Y."/>
            <person name="Jia J."/>
        </authorList>
    </citation>
    <scope>NUCLEOTIDE SEQUENCE [LARGE SCALE GENOMIC DNA]</scope>
    <source>
        <strain evidence="3">cv. AL8/78</strain>
    </source>
</reference>
<name>A0A453DR44_AEGTS</name>
<dbReference type="Proteomes" id="UP000015105">
    <property type="component" value="Chromosome 3D"/>
</dbReference>
<reference evidence="2" key="3">
    <citation type="journal article" date="2017" name="Nature">
        <title>Genome sequence of the progenitor of the wheat D genome Aegilops tauschii.</title>
        <authorList>
            <person name="Luo M.C."/>
            <person name="Gu Y.Q."/>
            <person name="Puiu D."/>
            <person name="Wang H."/>
            <person name="Twardziok S.O."/>
            <person name="Deal K.R."/>
            <person name="Huo N."/>
            <person name="Zhu T."/>
            <person name="Wang L."/>
            <person name="Wang Y."/>
            <person name="McGuire P.E."/>
            <person name="Liu S."/>
            <person name="Long H."/>
            <person name="Ramasamy R.K."/>
            <person name="Rodriguez J.C."/>
            <person name="Van S.L."/>
            <person name="Yuan L."/>
            <person name="Wang Z."/>
            <person name="Xia Z."/>
            <person name="Xiao L."/>
            <person name="Anderson O.D."/>
            <person name="Ouyang S."/>
            <person name="Liang Y."/>
            <person name="Zimin A.V."/>
            <person name="Pertea G."/>
            <person name="Qi P."/>
            <person name="Bennetzen J.L."/>
            <person name="Dai X."/>
            <person name="Dawson M.W."/>
            <person name="Muller H.G."/>
            <person name="Kugler K."/>
            <person name="Rivarola-Duarte L."/>
            <person name="Spannagl M."/>
            <person name="Mayer K.F.X."/>
            <person name="Lu F.H."/>
            <person name="Bevan M.W."/>
            <person name="Leroy P."/>
            <person name="Li P."/>
            <person name="You F.M."/>
            <person name="Sun Q."/>
            <person name="Liu Z."/>
            <person name="Lyons E."/>
            <person name="Wicker T."/>
            <person name="Salzberg S.L."/>
            <person name="Devos K.M."/>
            <person name="Dvorak J."/>
        </authorList>
    </citation>
    <scope>NUCLEOTIDE SEQUENCE [LARGE SCALE GENOMIC DNA]</scope>
    <source>
        <strain evidence="2">cv. AL8/78</strain>
    </source>
</reference>
<feature type="region of interest" description="Disordered" evidence="1">
    <location>
        <begin position="1"/>
        <end position="49"/>
    </location>
</feature>
<reference evidence="3" key="1">
    <citation type="journal article" date="2014" name="Science">
        <title>Ancient hybridizations among the ancestral genomes of bread wheat.</title>
        <authorList>
            <consortium name="International Wheat Genome Sequencing Consortium,"/>
            <person name="Marcussen T."/>
            <person name="Sandve S.R."/>
            <person name="Heier L."/>
            <person name="Spannagl M."/>
            <person name="Pfeifer M."/>
            <person name="Jakobsen K.S."/>
            <person name="Wulff B.B."/>
            <person name="Steuernagel B."/>
            <person name="Mayer K.F."/>
            <person name="Olsen O.A."/>
        </authorList>
    </citation>
    <scope>NUCLEOTIDE SEQUENCE [LARGE SCALE GENOMIC DNA]</scope>
    <source>
        <strain evidence="3">cv. AL8/78</strain>
    </source>
</reference>
<evidence type="ECO:0000313" key="3">
    <source>
        <dbReference type="Proteomes" id="UP000015105"/>
    </source>
</evidence>
<reference evidence="2" key="4">
    <citation type="submission" date="2019-03" db="UniProtKB">
        <authorList>
            <consortium name="EnsemblPlants"/>
        </authorList>
    </citation>
    <scope>IDENTIFICATION</scope>
</reference>
<dbReference type="AlphaFoldDB" id="A0A453DR44"/>
<accession>A0A453DR44</accession>
<evidence type="ECO:0000256" key="1">
    <source>
        <dbReference type="SAM" id="MobiDB-lite"/>
    </source>
</evidence>
<protein>
    <submittedName>
        <fullName evidence="2">Uncharacterized protein</fullName>
    </submittedName>
</protein>
<evidence type="ECO:0000313" key="2">
    <source>
        <dbReference type="EnsemblPlants" id="AET3Gv20046500.1"/>
    </source>
</evidence>
<dbReference type="Gramene" id="AET3Gv20046500.1">
    <property type="protein sequence ID" value="AET3Gv20046500.1"/>
    <property type="gene ID" value="AET3Gv20046500"/>
</dbReference>
<proteinExistence type="predicted"/>